<dbReference type="GO" id="GO:0008270">
    <property type="term" value="F:zinc ion binding"/>
    <property type="evidence" value="ECO:0007669"/>
    <property type="project" value="UniProtKB-KW"/>
</dbReference>
<keyword evidence="2" id="KW-0863">Zinc-finger</keyword>
<dbReference type="EMBL" id="CM029046">
    <property type="protein sequence ID" value="KAG2590032.1"/>
    <property type="molecule type" value="Genomic_DNA"/>
</dbReference>
<evidence type="ECO:0000256" key="2">
    <source>
        <dbReference type="ARBA" id="ARBA00022771"/>
    </source>
</evidence>
<keyword evidence="1" id="KW-0479">Metal-binding</keyword>
<evidence type="ECO:0000256" key="1">
    <source>
        <dbReference type="ARBA" id="ARBA00022723"/>
    </source>
</evidence>
<dbReference type="Gene3D" id="3.30.40.10">
    <property type="entry name" value="Zinc/RING finger domain, C3HC4 (zinc finger)"/>
    <property type="match status" value="1"/>
</dbReference>
<keyword evidence="7" id="KW-1185">Reference proteome</keyword>
<gene>
    <name evidence="6" type="ORF">PVAP13_5NG104244</name>
</gene>
<feature type="transmembrane region" description="Helical" evidence="4">
    <location>
        <begin position="219"/>
        <end position="239"/>
    </location>
</feature>
<dbReference type="AlphaFoldDB" id="A0A8T0RU59"/>
<organism evidence="6 7">
    <name type="scientific">Panicum virgatum</name>
    <name type="common">Blackwell switchgrass</name>
    <dbReference type="NCBI Taxonomy" id="38727"/>
    <lineage>
        <taxon>Eukaryota</taxon>
        <taxon>Viridiplantae</taxon>
        <taxon>Streptophyta</taxon>
        <taxon>Embryophyta</taxon>
        <taxon>Tracheophyta</taxon>
        <taxon>Spermatophyta</taxon>
        <taxon>Magnoliopsida</taxon>
        <taxon>Liliopsida</taxon>
        <taxon>Poales</taxon>
        <taxon>Poaceae</taxon>
        <taxon>PACMAD clade</taxon>
        <taxon>Panicoideae</taxon>
        <taxon>Panicodae</taxon>
        <taxon>Paniceae</taxon>
        <taxon>Panicinae</taxon>
        <taxon>Panicum</taxon>
        <taxon>Panicum sect. Hiantes</taxon>
    </lineage>
</organism>
<feature type="transmembrane region" description="Helical" evidence="4">
    <location>
        <begin position="166"/>
        <end position="187"/>
    </location>
</feature>
<evidence type="ECO:0000256" key="3">
    <source>
        <dbReference type="ARBA" id="ARBA00022833"/>
    </source>
</evidence>
<dbReference type="PANTHER" id="PTHR46347">
    <property type="entry name" value="RING/FYVE/PHD ZINC FINGER SUPERFAMILY PROTEIN"/>
    <property type="match status" value="1"/>
</dbReference>
<keyword evidence="3" id="KW-0862">Zinc</keyword>
<keyword evidence="4" id="KW-1133">Transmembrane helix</keyword>
<dbReference type="PROSITE" id="PS51292">
    <property type="entry name" value="ZF_RING_CH"/>
    <property type="match status" value="1"/>
</dbReference>
<keyword evidence="4" id="KW-0472">Membrane</keyword>
<evidence type="ECO:0000313" key="6">
    <source>
        <dbReference type="EMBL" id="KAG2590032.1"/>
    </source>
</evidence>
<evidence type="ECO:0000256" key="4">
    <source>
        <dbReference type="SAM" id="Phobius"/>
    </source>
</evidence>
<feature type="domain" description="RING-CH-type" evidence="5">
    <location>
        <begin position="34"/>
        <end position="99"/>
    </location>
</feature>
<evidence type="ECO:0000259" key="5">
    <source>
        <dbReference type="PROSITE" id="PS51292"/>
    </source>
</evidence>
<comment type="caution">
    <text evidence="6">The sequence shown here is derived from an EMBL/GenBank/DDBJ whole genome shotgun (WGS) entry which is preliminary data.</text>
</comment>
<feature type="transmembrane region" description="Helical" evidence="4">
    <location>
        <begin position="121"/>
        <end position="142"/>
    </location>
</feature>
<name>A0A8T0RU59_PANVG</name>
<dbReference type="InterPro" id="IPR013083">
    <property type="entry name" value="Znf_RING/FYVE/PHD"/>
</dbReference>
<sequence length="261" mass="28197">MHPPPPPAPAPIDRGMPAAAADGALPEATGKDDVEASPAACCRICLQPDCARGDELISPCRCKGTQQFVHRTCLDHWRAVKEGTAFSHCTTCEAQFYLRVEFLEDDVCRRMKFQLFVARDVFLIFLAIQAVIGTIAGVTYLLDRDGKFRNRFADSGDHILPKHPVLFYYCVGVAVLFALIGLCGLLLHCFSDNTDPSCLVGCSYECVECLVASGEASCLLLAIVVVVVVFAIPGSSTVASRRLWPSRTACSATTTSSTSRS</sequence>
<dbReference type="Proteomes" id="UP000823388">
    <property type="component" value="Chromosome 5N"/>
</dbReference>
<proteinExistence type="predicted"/>
<dbReference type="InterPro" id="IPR011016">
    <property type="entry name" value="Znf_RING-CH"/>
</dbReference>
<dbReference type="PANTHER" id="PTHR46347:SF4">
    <property type="entry name" value="RING_FYVE_PHD ZINC FINGER SUPERFAMILY PROTEIN"/>
    <property type="match status" value="1"/>
</dbReference>
<protein>
    <recommendedName>
        <fullName evidence="5">RING-CH-type domain-containing protein</fullName>
    </recommendedName>
</protein>
<dbReference type="SUPFAM" id="SSF57850">
    <property type="entry name" value="RING/U-box"/>
    <property type="match status" value="1"/>
</dbReference>
<evidence type="ECO:0000313" key="7">
    <source>
        <dbReference type="Proteomes" id="UP000823388"/>
    </source>
</evidence>
<keyword evidence="4" id="KW-0812">Transmembrane</keyword>
<reference evidence="6" key="1">
    <citation type="submission" date="2020-05" db="EMBL/GenBank/DDBJ databases">
        <title>WGS assembly of Panicum virgatum.</title>
        <authorList>
            <person name="Lovell J.T."/>
            <person name="Jenkins J."/>
            <person name="Shu S."/>
            <person name="Juenger T.E."/>
            <person name="Schmutz J."/>
        </authorList>
    </citation>
    <scope>NUCLEOTIDE SEQUENCE</scope>
    <source>
        <strain evidence="6">AP13</strain>
    </source>
</reference>
<dbReference type="Pfam" id="PF12906">
    <property type="entry name" value="RINGv"/>
    <property type="match status" value="1"/>
</dbReference>
<accession>A0A8T0RU59</accession>
<dbReference type="SMART" id="SM00744">
    <property type="entry name" value="RINGv"/>
    <property type="match status" value="1"/>
</dbReference>
<dbReference type="CDD" id="cd16495">
    <property type="entry name" value="RING_CH-C4HC3_MARCH"/>
    <property type="match status" value="1"/>
</dbReference>